<dbReference type="Proteomes" id="UP000655225">
    <property type="component" value="Unassembled WGS sequence"/>
</dbReference>
<dbReference type="PANTHER" id="PTHR43096">
    <property type="entry name" value="DNAJ HOMOLOG 1, MITOCHONDRIAL-RELATED"/>
    <property type="match status" value="1"/>
</dbReference>
<feature type="region of interest" description="Disordered" evidence="1">
    <location>
        <begin position="150"/>
        <end position="171"/>
    </location>
</feature>
<dbReference type="InterPro" id="IPR018253">
    <property type="entry name" value="DnaJ_domain_CS"/>
</dbReference>
<dbReference type="EMBL" id="JABCRI010000011">
    <property type="protein sequence ID" value="KAF8397440.1"/>
    <property type="molecule type" value="Genomic_DNA"/>
</dbReference>
<dbReference type="Gene3D" id="1.10.287.110">
    <property type="entry name" value="DnaJ domain"/>
    <property type="match status" value="1"/>
</dbReference>
<dbReference type="PROSITE" id="PS50076">
    <property type="entry name" value="DNAJ_2"/>
    <property type="match status" value="1"/>
</dbReference>
<proteinExistence type="predicted"/>
<name>A0A834Z176_TETSI</name>
<organism evidence="3 4">
    <name type="scientific">Tetracentron sinense</name>
    <name type="common">Spur-leaf</name>
    <dbReference type="NCBI Taxonomy" id="13715"/>
    <lineage>
        <taxon>Eukaryota</taxon>
        <taxon>Viridiplantae</taxon>
        <taxon>Streptophyta</taxon>
        <taxon>Embryophyta</taxon>
        <taxon>Tracheophyta</taxon>
        <taxon>Spermatophyta</taxon>
        <taxon>Magnoliopsida</taxon>
        <taxon>Trochodendrales</taxon>
        <taxon>Trochodendraceae</taxon>
        <taxon>Tetracentron</taxon>
    </lineage>
</organism>
<feature type="domain" description="J" evidence="2">
    <location>
        <begin position="87"/>
        <end position="151"/>
    </location>
</feature>
<evidence type="ECO:0000313" key="4">
    <source>
        <dbReference type="Proteomes" id="UP000655225"/>
    </source>
</evidence>
<sequence>MNMYATNLPLTRTTTKLLCLSYLPSRFPHPCLLYVQNQAKSSTPTCKYGRGSDFKLLVFAPQSFFHSSRNNTKRSSSTLLRASRRESPYEVLGVTPSATPGEIKRAYRKLALKFHPDVNKQANAQEKFMRIKHAYNTLLNSESRRKYDVGNRTSDYSYSTAERNQSRNAQEEEEFYGFGTDSYTSGNPSDLITSFRCNFLRDVQITIGRIFLSVRHHRGQIIFLHHLKILPVILLFIVSTKQSLLLLMLKSEVFSFTLFGMTDDFFRDLQVEFRNWEASAASQGKPKSLWEELAEIGEEFVEFLEKELNIPDDATVEAGNSSEGPLKGDPLEPKRRGDDIQNEAGKESSIEDNIDEIEATLAQLKKELGL</sequence>
<protein>
    <recommendedName>
        <fullName evidence="2">J domain-containing protein</fullName>
    </recommendedName>
</protein>
<dbReference type="AlphaFoldDB" id="A0A834Z176"/>
<feature type="region of interest" description="Disordered" evidence="1">
    <location>
        <begin position="314"/>
        <end position="354"/>
    </location>
</feature>
<comment type="caution">
    <text evidence="3">The sequence shown here is derived from an EMBL/GenBank/DDBJ whole genome shotgun (WGS) entry which is preliminary data.</text>
</comment>
<dbReference type="PANTHER" id="PTHR43096:SF61">
    <property type="entry name" value="CHAPERONE DNAJ-DOMAIN SUPERFAMILY PROTEIN"/>
    <property type="match status" value="1"/>
</dbReference>
<dbReference type="OrthoDB" id="10250354at2759"/>
<dbReference type="CDD" id="cd06257">
    <property type="entry name" value="DnaJ"/>
    <property type="match status" value="1"/>
</dbReference>
<dbReference type="GO" id="GO:0005737">
    <property type="term" value="C:cytoplasm"/>
    <property type="evidence" value="ECO:0007669"/>
    <property type="project" value="TreeGrafter"/>
</dbReference>
<keyword evidence="4" id="KW-1185">Reference proteome</keyword>
<dbReference type="SMART" id="SM00271">
    <property type="entry name" value="DnaJ"/>
    <property type="match status" value="1"/>
</dbReference>
<dbReference type="SUPFAM" id="SSF46565">
    <property type="entry name" value="Chaperone J-domain"/>
    <property type="match status" value="1"/>
</dbReference>
<dbReference type="InterPro" id="IPR036869">
    <property type="entry name" value="J_dom_sf"/>
</dbReference>
<feature type="compositionally biased region" description="Basic and acidic residues" evidence="1">
    <location>
        <begin position="329"/>
        <end position="349"/>
    </location>
</feature>
<evidence type="ECO:0000259" key="2">
    <source>
        <dbReference type="PROSITE" id="PS50076"/>
    </source>
</evidence>
<dbReference type="GO" id="GO:0051082">
    <property type="term" value="F:unfolded protein binding"/>
    <property type="evidence" value="ECO:0007669"/>
    <property type="project" value="TreeGrafter"/>
</dbReference>
<dbReference type="PRINTS" id="PR00625">
    <property type="entry name" value="JDOMAIN"/>
</dbReference>
<dbReference type="GO" id="GO:0042026">
    <property type="term" value="P:protein refolding"/>
    <property type="evidence" value="ECO:0007669"/>
    <property type="project" value="TreeGrafter"/>
</dbReference>
<dbReference type="Pfam" id="PF00226">
    <property type="entry name" value="DnaJ"/>
    <property type="match status" value="1"/>
</dbReference>
<dbReference type="InterPro" id="IPR001623">
    <property type="entry name" value="DnaJ_domain"/>
</dbReference>
<accession>A0A834Z176</accession>
<evidence type="ECO:0000256" key="1">
    <source>
        <dbReference type="SAM" id="MobiDB-lite"/>
    </source>
</evidence>
<evidence type="ECO:0000313" key="3">
    <source>
        <dbReference type="EMBL" id="KAF8397440.1"/>
    </source>
</evidence>
<reference evidence="3 4" key="1">
    <citation type="submission" date="2020-04" db="EMBL/GenBank/DDBJ databases">
        <title>Plant Genome Project.</title>
        <authorList>
            <person name="Zhang R.-G."/>
        </authorList>
    </citation>
    <scope>NUCLEOTIDE SEQUENCE [LARGE SCALE GENOMIC DNA]</scope>
    <source>
        <strain evidence="3">YNK0</strain>
        <tissue evidence="3">Leaf</tissue>
    </source>
</reference>
<dbReference type="PROSITE" id="PS00636">
    <property type="entry name" value="DNAJ_1"/>
    <property type="match status" value="1"/>
</dbReference>
<feature type="compositionally biased region" description="Polar residues" evidence="1">
    <location>
        <begin position="151"/>
        <end position="168"/>
    </location>
</feature>
<gene>
    <name evidence="3" type="ORF">HHK36_016357</name>
</gene>